<protein>
    <recommendedName>
        <fullName evidence="1">DRTGG domain-containing protein</fullName>
    </recommendedName>
</protein>
<dbReference type="RefSeq" id="WP_073599280.1">
    <property type="nucleotide sequence ID" value="NZ_MRCB01000008.1"/>
</dbReference>
<sequence>MAKSAKYLLVGSIEACSGKTGIILAIARQLQEKGLSIAYGKPIETRLSDLAADNEEGDIQAIANLLKLSEKQVRSPLLSLDEKTIEQRLQGEDAIDYPQLLKHYIQQLEGDLVFLEGGGTLLEGSIFGLSVEQMAHNADASVLLISRYTSPLVTDNLLEAKKDLGDRLLGVLINDISSDRLEEVQNFVKPFLEKRGIAVFGTLPSSSLLRSVSVREIARQLKAQVLCRPDRLDFMVESLTIGAMNVNAALKYFRQGKNQAVVTGSDRTDLQLAALETSTSCLILTGNAPPQPLILSRAEDLEIPVLAIDLDTLTTIEIIDRAFGRARLQEPIKVEYIQKLMAEYFDMERFLKKLGI</sequence>
<gene>
    <name evidence="2" type="ORF">NIES593_09130</name>
</gene>
<evidence type="ECO:0000313" key="2">
    <source>
        <dbReference type="EMBL" id="OKH23808.1"/>
    </source>
</evidence>
<dbReference type="Pfam" id="PF07085">
    <property type="entry name" value="DRTGG"/>
    <property type="match status" value="1"/>
</dbReference>
<proteinExistence type="predicted"/>
<organism evidence="2 3">
    <name type="scientific">Hydrococcus rivularis NIES-593</name>
    <dbReference type="NCBI Taxonomy" id="1921803"/>
    <lineage>
        <taxon>Bacteria</taxon>
        <taxon>Bacillati</taxon>
        <taxon>Cyanobacteriota</taxon>
        <taxon>Cyanophyceae</taxon>
        <taxon>Pleurocapsales</taxon>
        <taxon>Hydrococcaceae</taxon>
        <taxon>Hydrococcus</taxon>
    </lineage>
</organism>
<dbReference type="Pfam" id="PF13500">
    <property type="entry name" value="AAA_26"/>
    <property type="match status" value="1"/>
</dbReference>
<dbReference type="PANTHER" id="PTHR43356:SF2">
    <property type="entry name" value="PHOSPHATE ACETYLTRANSFERASE"/>
    <property type="match status" value="1"/>
</dbReference>
<dbReference type="PANTHER" id="PTHR43356">
    <property type="entry name" value="PHOSPHATE ACETYLTRANSFERASE"/>
    <property type="match status" value="1"/>
</dbReference>
<evidence type="ECO:0000259" key="1">
    <source>
        <dbReference type="Pfam" id="PF07085"/>
    </source>
</evidence>
<keyword evidence="3" id="KW-1185">Reference proteome</keyword>
<accession>A0A1U7HJU6</accession>
<dbReference type="InterPro" id="IPR028979">
    <property type="entry name" value="Ser_kin/Pase_Hpr-like_N_sf"/>
</dbReference>
<name>A0A1U7HJU6_9CYAN</name>
<dbReference type="Gene3D" id="3.40.1390.20">
    <property type="entry name" value="HprK N-terminal domain-like"/>
    <property type="match status" value="1"/>
</dbReference>
<comment type="caution">
    <text evidence="2">The sequence shown here is derived from an EMBL/GenBank/DDBJ whole genome shotgun (WGS) entry which is preliminary data.</text>
</comment>
<dbReference type="OrthoDB" id="9769095at2"/>
<dbReference type="InterPro" id="IPR050500">
    <property type="entry name" value="Phos_Acetyltrans/Butyryltrans"/>
</dbReference>
<dbReference type="AlphaFoldDB" id="A0A1U7HJU6"/>
<feature type="domain" description="DRTGG" evidence="1">
    <location>
        <begin position="216"/>
        <end position="321"/>
    </location>
</feature>
<dbReference type="STRING" id="1921803.NIES593_09130"/>
<dbReference type="SUPFAM" id="SSF75138">
    <property type="entry name" value="HprK N-terminal domain-like"/>
    <property type="match status" value="1"/>
</dbReference>
<dbReference type="Gene3D" id="3.40.50.300">
    <property type="entry name" value="P-loop containing nucleotide triphosphate hydrolases"/>
    <property type="match status" value="1"/>
</dbReference>
<reference evidence="2 3" key="1">
    <citation type="submission" date="2016-11" db="EMBL/GenBank/DDBJ databases">
        <title>Draft Genome Sequences of Nine Cyanobacterial Strains from Diverse Habitats.</title>
        <authorList>
            <person name="Zhu T."/>
            <person name="Hou S."/>
            <person name="Lu X."/>
            <person name="Hess W.R."/>
        </authorList>
    </citation>
    <scope>NUCLEOTIDE SEQUENCE [LARGE SCALE GENOMIC DNA]</scope>
    <source>
        <strain evidence="2 3">NIES-593</strain>
    </source>
</reference>
<evidence type="ECO:0000313" key="3">
    <source>
        <dbReference type="Proteomes" id="UP000186868"/>
    </source>
</evidence>
<dbReference type="SUPFAM" id="SSF52540">
    <property type="entry name" value="P-loop containing nucleoside triphosphate hydrolases"/>
    <property type="match status" value="1"/>
</dbReference>
<dbReference type="EMBL" id="MRCB01000008">
    <property type="protein sequence ID" value="OKH23808.1"/>
    <property type="molecule type" value="Genomic_DNA"/>
</dbReference>
<dbReference type="InterPro" id="IPR027417">
    <property type="entry name" value="P-loop_NTPase"/>
</dbReference>
<dbReference type="InterPro" id="IPR010766">
    <property type="entry name" value="DRTGG"/>
</dbReference>
<dbReference type="Proteomes" id="UP000186868">
    <property type="component" value="Unassembled WGS sequence"/>
</dbReference>